<evidence type="ECO:0000256" key="1">
    <source>
        <dbReference type="ARBA" id="ARBA00004651"/>
    </source>
</evidence>
<evidence type="ECO:0000313" key="10">
    <source>
        <dbReference type="EMBL" id="TGX37976.1"/>
    </source>
</evidence>
<feature type="transmembrane region" description="Helical" evidence="8">
    <location>
        <begin position="423"/>
        <end position="441"/>
    </location>
</feature>
<name>A0A4S1WBL8_9SPHN</name>
<proteinExistence type="predicted"/>
<dbReference type="EMBL" id="SRXU01000011">
    <property type="protein sequence ID" value="TGX37976.1"/>
    <property type="molecule type" value="Genomic_DNA"/>
</dbReference>
<gene>
    <name evidence="10" type="ORF">E5A74_19650</name>
</gene>
<dbReference type="GO" id="GO:0005886">
    <property type="term" value="C:plasma membrane"/>
    <property type="evidence" value="ECO:0007669"/>
    <property type="project" value="UniProtKB-SubCell"/>
</dbReference>
<accession>A0A4S1WBL8</accession>
<dbReference type="Proteomes" id="UP000309848">
    <property type="component" value="Unassembled WGS sequence"/>
</dbReference>
<evidence type="ECO:0000256" key="5">
    <source>
        <dbReference type="ARBA" id="ARBA00022692"/>
    </source>
</evidence>
<comment type="caution">
    <text evidence="10">The sequence shown here is derived from an EMBL/GenBank/DDBJ whole genome shotgun (WGS) entry which is preliminary data.</text>
</comment>
<evidence type="ECO:0000313" key="11">
    <source>
        <dbReference type="Proteomes" id="UP000309848"/>
    </source>
</evidence>
<feature type="transmembrane region" description="Helical" evidence="8">
    <location>
        <begin position="246"/>
        <end position="272"/>
    </location>
</feature>
<keyword evidence="3" id="KW-0328">Glycosyltransferase</keyword>
<protein>
    <submittedName>
        <fullName evidence="10">Glycosyltransferase family 39 protein</fullName>
    </submittedName>
</protein>
<feature type="transmembrane region" description="Helical" evidence="8">
    <location>
        <begin position="217"/>
        <end position="234"/>
    </location>
</feature>
<evidence type="ECO:0000256" key="6">
    <source>
        <dbReference type="ARBA" id="ARBA00022989"/>
    </source>
</evidence>
<feature type="transmembrane region" description="Helical" evidence="8">
    <location>
        <begin position="284"/>
        <end position="303"/>
    </location>
</feature>
<dbReference type="OrthoDB" id="7432315at2"/>
<dbReference type="GO" id="GO:0016763">
    <property type="term" value="F:pentosyltransferase activity"/>
    <property type="evidence" value="ECO:0007669"/>
    <property type="project" value="TreeGrafter"/>
</dbReference>
<evidence type="ECO:0000256" key="2">
    <source>
        <dbReference type="ARBA" id="ARBA00022475"/>
    </source>
</evidence>
<keyword evidence="5 8" id="KW-0812">Transmembrane</keyword>
<dbReference type="InterPro" id="IPR038731">
    <property type="entry name" value="RgtA/B/C-like"/>
</dbReference>
<feature type="transmembrane region" description="Helical" evidence="8">
    <location>
        <begin position="369"/>
        <end position="386"/>
    </location>
</feature>
<feature type="transmembrane region" description="Helical" evidence="8">
    <location>
        <begin position="122"/>
        <end position="140"/>
    </location>
</feature>
<evidence type="ECO:0000256" key="8">
    <source>
        <dbReference type="SAM" id="Phobius"/>
    </source>
</evidence>
<dbReference type="AlphaFoldDB" id="A0A4S1WBL8"/>
<dbReference type="InterPro" id="IPR050297">
    <property type="entry name" value="LipidA_mod_glycosyltrf_83"/>
</dbReference>
<evidence type="ECO:0000256" key="7">
    <source>
        <dbReference type="ARBA" id="ARBA00023136"/>
    </source>
</evidence>
<dbReference type="PANTHER" id="PTHR33908">
    <property type="entry name" value="MANNOSYLTRANSFERASE YKCB-RELATED"/>
    <property type="match status" value="1"/>
</dbReference>
<feature type="transmembrane region" description="Helical" evidence="8">
    <location>
        <begin position="187"/>
        <end position="205"/>
    </location>
</feature>
<keyword evidence="11" id="KW-1185">Reference proteome</keyword>
<sequence>MCQRIGMPPISTIGFGRTDVSSPSRVPKPPARITVRIVTPRHRFSTMTEASPPARKPNARRWTQHGMLLVILLIAAALRIRGIGFGLPALHDPDEPLFMMTALDMLRSHSLNPAWFGHPGTITFYCLALISLAVGASGVATGQYADAHAFVSAVYADPGILFLPARLFFAACGVACVYLTWRLGRRIGGVRAGLLGAAFLAVNALHVDYSQVIRTDIQASLFMLLCAGATLSIAERGRLRDYLLAGLFVGLGCATKWPAAAFAVGPIAVAIWRIAHGHADARKLLLFVAAAPAALLLASPYLLLDYPTVIGNLASEARPTHPGATGHGLVANLAWYVGDPLRGTFGIAGIALAALGTILIGIRNRRAAVALAPGIGACVLLLAVQALRWERWLIPLLPFAAIAAGYAVAALAEMARSRTGRPLALLEPLAGLLLVLPMLQATQVRAVTRANDTRQLASAWLRANAPPQSTILVEHAALDLLSEPWKPLFPLGKAGCVDARAVLAGRIRYSDAETLRSGSPVVDLGNVDPARLASCRARFLVLSHIDRYANDRVTYAAQWRRYAALTRGAVLRHRIAPIAERLGGPEILIFETPPAPPPLSSAR</sequence>
<feature type="transmembrane region" description="Helical" evidence="8">
    <location>
        <begin position="160"/>
        <end position="181"/>
    </location>
</feature>
<organism evidence="10 11">
    <name type="scientific">Sphingomonas naasensis</name>
    <dbReference type="NCBI Taxonomy" id="1344951"/>
    <lineage>
        <taxon>Bacteria</taxon>
        <taxon>Pseudomonadati</taxon>
        <taxon>Pseudomonadota</taxon>
        <taxon>Alphaproteobacteria</taxon>
        <taxon>Sphingomonadales</taxon>
        <taxon>Sphingomonadaceae</taxon>
        <taxon>Sphingomonas</taxon>
    </lineage>
</organism>
<dbReference type="PANTHER" id="PTHR33908:SF11">
    <property type="entry name" value="MEMBRANE PROTEIN"/>
    <property type="match status" value="1"/>
</dbReference>
<evidence type="ECO:0000259" key="9">
    <source>
        <dbReference type="Pfam" id="PF13231"/>
    </source>
</evidence>
<keyword evidence="4 10" id="KW-0808">Transferase</keyword>
<keyword evidence="7 8" id="KW-0472">Membrane</keyword>
<evidence type="ECO:0000256" key="4">
    <source>
        <dbReference type="ARBA" id="ARBA00022679"/>
    </source>
</evidence>
<feature type="transmembrane region" description="Helical" evidence="8">
    <location>
        <begin position="66"/>
        <end position="90"/>
    </location>
</feature>
<dbReference type="GO" id="GO:0009103">
    <property type="term" value="P:lipopolysaccharide biosynthetic process"/>
    <property type="evidence" value="ECO:0007669"/>
    <property type="project" value="UniProtKB-ARBA"/>
</dbReference>
<feature type="transmembrane region" description="Helical" evidence="8">
    <location>
        <begin position="343"/>
        <end position="362"/>
    </location>
</feature>
<feature type="domain" description="Glycosyltransferase RgtA/B/C/D-like" evidence="9">
    <location>
        <begin position="163"/>
        <end position="302"/>
    </location>
</feature>
<evidence type="ECO:0000256" key="3">
    <source>
        <dbReference type="ARBA" id="ARBA00022676"/>
    </source>
</evidence>
<feature type="transmembrane region" description="Helical" evidence="8">
    <location>
        <begin position="392"/>
        <end position="411"/>
    </location>
</feature>
<keyword evidence="6 8" id="KW-1133">Transmembrane helix</keyword>
<keyword evidence="2" id="KW-1003">Cell membrane</keyword>
<dbReference type="Pfam" id="PF13231">
    <property type="entry name" value="PMT_2"/>
    <property type="match status" value="1"/>
</dbReference>
<reference evidence="10 11" key="1">
    <citation type="submission" date="2019-04" db="EMBL/GenBank/DDBJ databases">
        <title>Sphingomonas psychrotolerans sp. nov., isolated from soil in the Tianshan Mountains, Xinjiang, China.</title>
        <authorList>
            <person name="Luo Y."/>
            <person name="Sheng H."/>
        </authorList>
    </citation>
    <scope>NUCLEOTIDE SEQUENCE [LARGE SCALE GENOMIC DNA]</scope>
    <source>
        <strain evidence="10 11">KIS18-15</strain>
    </source>
</reference>
<comment type="subcellular location">
    <subcellularLocation>
        <location evidence="1">Cell membrane</location>
        <topology evidence="1">Multi-pass membrane protein</topology>
    </subcellularLocation>
</comment>